<dbReference type="GO" id="GO:0005737">
    <property type="term" value="C:cytoplasm"/>
    <property type="evidence" value="ECO:0007669"/>
    <property type="project" value="TreeGrafter"/>
</dbReference>
<dbReference type="InParanoid" id="A0A2J7RJ30"/>
<dbReference type="PANTHER" id="PTHR21255">
    <property type="entry name" value="T-COMPLEX-ASSOCIATED-TESTIS-EXPRESSED 1/ DYNEIN LIGHT CHAIN"/>
    <property type="match status" value="1"/>
</dbReference>
<proteinExistence type="inferred from homology"/>
<dbReference type="InterPro" id="IPR005334">
    <property type="entry name" value="Tctex-1-like"/>
</dbReference>
<dbReference type="CDD" id="cd21459">
    <property type="entry name" value="DLC-like_TCTEX1D2"/>
    <property type="match status" value="1"/>
</dbReference>
<name>A0A2J7RJ30_9NEOP</name>
<reference evidence="2 3" key="1">
    <citation type="submission" date="2017-12" db="EMBL/GenBank/DDBJ databases">
        <title>Hemimetabolous genomes reveal molecular basis of termite eusociality.</title>
        <authorList>
            <person name="Harrison M.C."/>
            <person name="Jongepier E."/>
            <person name="Robertson H.M."/>
            <person name="Arning N."/>
            <person name="Bitard-Feildel T."/>
            <person name="Chao H."/>
            <person name="Childers C.P."/>
            <person name="Dinh H."/>
            <person name="Doddapaneni H."/>
            <person name="Dugan S."/>
            <person name="Gowin J."/>
            <person name="Greiner C."/>
            <person name="Han Y."/>
            <person name="Hu H."/>
            <person name="Hughes D.S.T."/>
            <person name="Huylmans A.-K."/>
            <person name="Kemena C."/>
            <person name="Kremer L.P.M."/>
            <person name="Lee S.L."/>
            <person name="Lopez-Ezquerra A."/>
            <person name="Mallet L."/>
            <person name="Monroy-Kuhn J.M."/>
            <person name="Moser A."/>
            <person name="Murali S.C."/>
            <person name="Muzny D.M."/>
            <person name="Otani S."/>
            <person name="Piulachs M.-D."/>
            <person name="Poelchau M."/>
            <person name="Qu J."/>
            <person name="Schaub F."/>
            <person name="Wada-Katsumata A."/>
            <person name="Worley K.C."/>
            <person name="Xie Q."/>
            <person name="Ylla G."/>
            <person name="Poulsen M."/>
            <person name="Gibbs R.A."/>
            <person name="Schal C."/>
            <person name="Richards S."/>
            <person name="Belles X."/>
            <person name="Korb J."/>
            <person name="Bornberg-Bauer E."/>
        </authorList>
    </citation>
    <scope>NUCLEOTIDE SEQUENCE [LARGE SCALE GENOMIC DNA]</scope>
    <source>
        <tissue evidence="2">Whole body</tissue>
    </source>
</reference>
<dbReference type="GO" id="GO:0007018">
    <property type="term" value="P:microtubule-based movement"/>
    <property type="evidence" value="ECO:0007669"/>
    <property type="project" value="TreeGrafter"/>
</dbReference>
<dbReference type="FunCoup" id="A0A2J7RJ30">
    <property type="interactions" value="237"/>
</dbReference>
<evidence type="ECO:0000313" key="3">
    <source>
        <dbReference type="Proteomes" id="UP000235965"/>
    </source>
</evidence>
<evidence type="ECO:0000313" key="2">
    <source>
        <dbReference type="EMBL" id="PNF40830.1"/>
    </source>
</evidence>
<comment type="caution">
    <text evidence="2">The sequence shown here is derived from an EMBL/GenBank/DDBJ whole genome shotgun (WGS) entry which is preliminary data.</text>
</comment>
<sequence>MDLNSDDLHDDRLEEFKEFEGSEPREANKKSSAHSFQMRPNFNERFQAATVKEVIHGVMNDELGGKKYAVEEAEVWTKNIATSVRNKVKGLGFKRYKYVVQVVLGEQHGAGVKIGSRCLWDADTDNYASDVFWNVSNHCIINNC</sequence>
<keyword evidence="3" id="KW-1185">Reference proteome</keyword>
<organism evidence="2 3">
    <name type="scientific">Cryptotermes secundus</name>
    <dbReference type="NCBI Taxonomy" id="105785"/>
    <lineage>
        <taxon>Eukaryota</taxon>
        <taxon>Metazoa</taxon>
        <taxon>Ecdysozoa</taxon>
        <taxon>Arthropoda</taxon>
        <taxon>Hexapoda</taxon>
        <taxon>Insecta</taxon>
        <taxon>Pterygota</taxon>
        <taxon>Neoptera</taxon>
        <taxon>Polyneoptera</taxon>
        <taxon>Dictyoptera</taxon>
        <taxon>Blattodea</taxon>
        <taxon>Blattoidea</taxon>
        <taxon>Termitoidae</taxon>
        <taxon>Kalotermitidae</taxon>
        <taxon>Cryptotermitinae</taxon>
        <taxon>Cryptotermes</taxon>
    </lineage>
</organism>
<dbReference type="OrthoDB" id="10260741at2759"/>
<dbReference type="PANTHER" id="PTHR21255:SF7">
    <property type="entry name" value="DYNEIN LIGHT CHAIN TCTEX-TYPE PROTEIN 2B"/>
    <property type="match status" value="1"/>
</dbReference>
<dbReference type="Proteomes" id="UP000235965">
    <property type="component" value="Unassembled WGS sequence"/>
</dbReference>
<dbReference type="GO" id="GO:0005868">
    <property type="term" value="C:cytoplasmic dynein complex"/>
    <property type="evidence" value="ECO:0007669"/>
    <property type="project" value="TreeGrafter"/>
</dbReference>
<evidence type="ECO:0008006" key="4">
    <source>
        <dbReference type="Google" id="ProtNLM"/>
    </source>
</evidence>
<evidence type="ECO:0000256" key="1">
    <source>
        <dbReference type="ARBA" id="ARBA00005361"/>
    </source>
</evidence>
<accession>A0A2J7RJ30</accession>
<comment type="similarity">
    <text evidence="1">Belongs to the dynein light chain Tctex-type family.</text>
</comment>
<dbReference type="EMBL" id="NEVH01003009">
    <property type="protein sequence ID" value="PNF40830.1"/>
    <property type="molecule type" value="Genomic_DNA"/>
</dbReference>
<dbReference type="STRING" id="105785.A0A2J7RJ30"/>
<gene>
    <name evidence="2" type="ORF">B7P43_G16583</name>
</gene>
<dbReference type="GO" id="GO:0045505">
    <property type="term" value="F:dynein intermediate chain binding"/>
    <property type="evidence" value="ECO:0007669"/>
    <property type="project" value="TreeGrafter"/>
</dbReference>
<dbReference type="Gene3D" id="3.30.1140.40">
    <property type="entry name" value="Tctex-1"/>
    <property type="match status" value="1"/>
</dbReference>
<dbReference type="Pfam" id="PF03645">
    <property type="entry name" value="Tctex-1"/>
    <property type="match status" value="1"/>
</dbReference>
<dbReference type="AlphaFoldDB" id="A0A2J7RJ30"/>
<dbReference type="InterPro" id="IPR038586">
    <property type="entry name" value="Tctex-1-like_sf"/>
</dbReference>
<protein>
    <recommendedName>
        <fullName evidence="4">Tctex1 domain-containing protein 2</fullName>
    </recommendedName>
</protein>